<dbReference type="Gene3D" id="3.40.50.720">
    <property type="entry name" value="NAD(P)-binding Rossmann-like Domain"/>
    <property type="match status" value="1"/>
</dbReference>
<accession>A0A7W6CX36</accession>
<comment type="caution">
    <text evidence="4">The sequence shown here is derived from an EMBL/GenBank/DDBJ whole genome shotgun (WGS) entry which is preliminary data.</text>
</comment>
<dbReference type="PROSITE" id="PS00061">
    <property type="entry name" value="ADH_SHORT"/>
    <property type="match status" value="1"/>
</dbReference>
<dbReference type="InterPro" id="IPR036291">
    <property type="entry name" value="NAD(P)-bd_dom_sf"/>
</dbReference>
<dbReference type="SUPFAM" id="SSF51735">
    <property type="entry name" value="NAD(P)-binding Rossmann-fold domains"/>
    <property type="match status" value="1"/>
</dbReference>
<evidence type="ECO:0000256" key="2">
    <source>
        <dbReference type="ARBA" id="ARBA00023002"/>
    </source>
</evidence>
<dbReference type="InterPro" id="IPR020904">
    <property type="entry name" value="Sc_DH/Rdtase_CS"/>
</dbReference>
<name>A0A7W6CX36_9HYPH</name>
<dbReference type="PANTHER" id="PTHR43976:SF16">
    <property type="entry name" value="SHORT-CHAIN DEHYDROGENASE_REDUCTASE FAMILY PROTEIN"/>
    <property type="match status" value="1"/>
</dbReference>
<dbReference type="PRINTS" id="PR00081">
    <property type="entry name" value="GDHRDH"/>
</dbReference>
<dbReference type="Proteomes" id="UP000528964">
    <property type="component" value="Unassembled WGS sequence"/>
</dbReference>
<reference evidence="4 5" key="1">
    <citation type="submission" date="2020-08" db="EMBL/GenBank/DDBJ databases">
        <title>Genomic Encyclopedia of Type Strains, Phase IV (KMG-IV): sequencing the most valuable type-strain genomes for metagenomic binning, comparative biology and taxonomic classification.</title>
        <authorList>
            <person name="Goeker M."/>
        </authorList>
    </citation>
    <scope>NUCLEOTIDE SEQUENCE [LARGE SCALE GENOMIC DNA]</scope>
    <source>
        <strain evidence="4 5">DSM 25481</strain>
    </source>
</reference>
<dbReference type="Pfam" id="PF00106">
    <property type="entry name" value="adh_short"/>
    <property type="match status" value="1"/>
</dbReference>
<evidence type="ECO:0000256" key="1">
    <source>
        <dbReference type="ARBA" id="ARBA00006484"/>
    </source>
</evidence>
<dbReference type="InterPro" id="IPR002347">
    <property type="entry name" value="SDR_fam"/>
</dbReference>
<dbReference type="CDD" id="cd05374">
    <property type="entry name" value="17beta-HSD-like_SDR_c"/>
    <property type="match status" value="1"/>
</dbReference>
<organism evidence="4 5">
    <name type="scientific">Hansschlegelia beijingensis</name>
    <dbReference type="NCBI Taxonomy" id="1133344"/>
    <lineage>
        <taxon>Bacteria</taxon>
        <taxon>Pseudomonadati</taxon>
        <taxon>Pseudomonadota</taxon>
        <taxon>Alphaproteobacteria</taxon>
        <taxon>Hyphomicrobiales</taxon>
        <taxon>Methylopilaceae</taxon>
        <taxon>Hansschlegelia</taxon>
    </lineage>
</organism>
<dbReference type="PRINTS" id="PR00080">
    <property type="entry name" value="SDRFAMILY"/>
</dbReference>
<dbReference type="NCBIfam" id="NF004824">
    <property type="entry name" value="PRK06180.1"/>
    <property type="match status" value="1"/>
</dbReference>
<proteinExistence type="inferred from homology"/>
<dbReference type="RefSeq" id="WP_183394583.1">
    <property type="nucleotide sequence ID" value="NZ_JACIDR010000002.1"/>
</dbReference>
<protein>
    <submittedName>
        <fullName evidence="4">NAD(P)-dependent dehydrogenase (Short-subunit alcohol dehydrogenase family)</fullName>
    </submittedName>
</protein>
<dbReference type="EMBL" id="JACIDR010000002">
    <property type="protein sequence ID" value="MBB3972696.1"/>
    <property type="molecule type" value="Genomic_DNA"/>
</dbReference>
<evidence type="ECO:0000313" key="4">
    <source>
        <dbReference type="EMBL" id="MBB3972696.1"/>
    </source>
</evidence>
<dbReference type="PANTHER" id="PTHR43976">
    <property type="entry name" value="SHORT CHAIN DEHYDROGENASE"/>
    <property type="match status" value="1"/>
</dbReference>
<keyword evidence="5" id="KW-1185">Reference proteome</keyword>
<dbReference type="GO" id="GO:0016491">
    <property type="term" value="F:oxidoreductase activity"/>
    <property type="evidence" value="ECO:0007669"/>
    <property type="project" value="UniProtKB-KW"/>
</dbReference>
<comment type="similarity">
    <text evidence="1 3">Belongs to the short-chain dehydrogenases/reductases (SDR) family.</text>
</comment>
<evidence type="ECO:0000313" key="5">
    <source>
        <dbReference type="Proteomes" id="UP000528964"/>
    </source>
</evidence>
<dbReference type="AlphaFoldDB" id="A0A7W6CX36"/>
<gene>
    <name evidence="4" type="ORF">GGR24_001353</name>
</gene>
<dbReference type="InterPro" id="IPR051911">
    <property type="entry name" value="SDR_oxidoreductase"/>
</dbReference>
<evidence type="ECO:0000256" key="3">
    <source>
        <dbReference type="RuleBase" id="RU000363"/>
    </source>
</evidence>
<sequence length="279" mass="29678">MSHECKTFLITGVSSGLGQAFATAALRAGHRVAGTVRSSEAGQAFEALAPGRTRAIQLDMSDFDAMPAAVADAERALGPIDVLVNNAGYGHEGALEESTIEELRRQFDVNVFGPVALIKAVLPGMRSRRRGRIVNVTSMGAFITMPGISFYCGSKFALDGISETLGKEVAPFNVHVTSLAPGQFRTDWAGRSMQRTPRSIADYDAVMDPVRAARQAKSGNQPGDPAKAGEALLKLVECEAPPVRLFLGEDALALVAGEMDHMKKEIADWTPVSLSTSFA</sequence>
<keyword evidence="2" id="KW-0560">Oxidoreductase</keyword>